<name>A0ABT4V574_9PSEU</name>
<dbReference type="InterPro" id="IPR014447">
    <property type="entry name" value="VapB-like_prob"/>
</dbReference>
<keyword evidence="3" id="KW-1185">Reference proteome</keyword>
<dbReference type="Proteomes" id="UP001210380">
    <property type="component" value="Unassembled WGS sequence"/>
</dbReference>
<organism evidence="2 3">
    <name type="scientific">Saccharopolyspora oryzae</name>
    <dbReference type="NCBI Taxonomy" id="2997343"/>
    <lineage>
        <taxon>Bacteria</taxon>
        <taxon>Bacillati</taxon>
        <taxon>Actinomycetota</taxon>
        <taxon>Actinomycetes</taxon>
        <taxon>Pseudonocardiales</taxon>
        <taxon>Pseudonocardiaceae</taxon>
        <taxon>Saccharopolyspora</taxon>
    </lineage>
</organism>
<comment type="caution">
    <text evidence="2">The sequence shown here is derived from an EMBL/GenBank/DDBJ whole genome shotgun (WGS) entry which is preliminary data.</text>
</comment>
<gene>
    <name evidence="2" type="ORF">OU415_27030</name>
</gene>
<evidence type="ECO:0000313" key="2">
    <source>
        <dbReference type="EMBL" id="MDA3629113.1"/>
    </source>
</evidence>
<evidence type="ECO:0000313" key="3">
    <source>
        <dbReference type="Proteomes" id="UP001210380"/>
    </source>
</evidence>
<protein>
    <recommendedName>
        <fullName evidence="4">Arc/MetJ family transcription regulator</fullName>
    </recommendedName>
</protein>
<dbReference type="EMBL" id="JAQGLA010000059">
    <property type="protein sequence ID" value="MDA3629113.1"/>
    <property type="molecule type" value="Genomic_DNA"/>
</dbReference>
<dbReference type="Pfam" id="PF23719">
    <property type="entry name" value="VapB"/>
    <property type="match status" value="1"/>
</dbReference>
<accession>A0ABT4V574</accession>
<proteinExistence type="predicted"/>
<evidence type="ECO:0000256" key="1">
    <source>
        <dbReference type="SAM" id="MobiDB-lite"/>
    </source>
</evidence>
<feature type="region of interest" description="Disordered" evidence="1">
    <location>
        <begin position="1"/>
        <end position="50"/>
    </location>
</feature>
<evidence type="ECO:0008006" key="4">
    <source>
        <dbReference type="Google" id="ProtNLM"/>
    </source>
</evidence>
<sequence length="167" mass="19196">MLFAQDREPQVGTGSLPVADRSRSSSAAGERSTSIRVADPPRQPPDPPFARRYQHVIFKDVREGRPYPELRMSLREWAEVPPRPVRMEELVTTTKVLHLDRLLSPDSTFFGDLFPHVVRWRGELFLEDGLHRALRSALHQRTVLHARVLDLDTPPRNFNGNQTSDFH</sequence>
<reference evidence="2 3" key="1">
    <citation type="submission" date="2022-11" db="EMBL/GenBank/DDBJ databases">
        <title>Draft genome sequence of Saccharopolyspora sp. WRP15-2 isolated from rhizosphere soils of wild rice in Thailand.</title>
        <authorList>
            <person name="Duangmal K."/>
            <person name="Kammanee S."/>
            <person name="Muangham S."/>
        </authorList>
    </citation>
    <scope>NUCLEOTIDE SEQUENCE [LARGE SCALE GENOMIC DNA]</scope>
    <source>
        <strain evidence="2 3">WRP15-2</strain>
    </source>
</reference>
<feature type="compositionally biased region" description="Low complexity" evidence="1">
    <location>
        <begin position="24"/>
        <end position="40"/>
    </location>
</feature>